<dbReference type="EMBL" id="MZ328277">
    <property type="protein sequence ID" value="UBB42283.1"/>
    <property type="molecule type" value="Viral_cRNA"/>
</dbReference>
<evidence type="ECO:0000313" key="12">
    <source>
        <dbReference type="Proteomes" id="UP001245154"/>
    </source>
</evidence>
<protein>
    <recommendedName>
        <fullName evidence="9">Nucleocapsid</fullName>
    </recommendedName>
    <alternativeName>
        <fullName evidence="9">Nucleocapsid protein</fullName>
    </alternativeName>
</protein>
<keyword evidence="7 9" id="KW-1035">Host cytoplasm</keyword>
<sequence length="536" mass="59607">MLLPCIGVGIGITKMSRLGTALDEFRSFKNNPPKRGALTTALQGLKKNVIVLVPTMKQPAKRFQFMTLMLQMAWSAKSSAAFITGAFFSLLSMFADNPGAMLRSLVNDPDIDVQIAEVSDVNDFKVTLATRGRGMDKYEDEITQMVETPPKGRDKPYPYAEPDYAKIMPRSTEDLQIAIQTVTAQLWILLTKAVTAIDTARDSENRRWIKYEQQRRADADYRLDEGWLTFARVRIASDLAVRRYMVEILIDANRAPSPKARVLELICDIGNYISEAGLAGFHLTIKYGIETRYPALALNELQADLGTILSLMKCYVELGERAPYMVILEDSIQTKFSPGSYPLLWSYAMGVGAMLDRAVNNLNYARNYLEQPFYNLGVGMVEKMEGSVNRHVAEELGLTSDQISQIKELVKQESDHSGTNIKQATRSGVGSAKFNPASVDELIPSDEEEAEDDDVGNPYGKAYRPQIEMADKPSIVAFNDTKPKGNMSMDAEMMREQVAGILKKEKRKKRALRNDGNAATGFEPSSTVGDLSVIES</sequence>
<dbReference type="GO" id="GO:0003723">
    <property type="term" value="F:RNA binding"/>
    <property type="evidence" value="ECO:0007669"/>
    <property type="project" value="UniProtKB-KW"/>
</dbReference>
<dbReference type="GO" id="GO:0019013">
    <property type="term" value="C:viral nucleocapsid"/>
    <property type="evidence" value="ECO:0007669"/>
    <property type="project" value="UniProtKB-KW"/>
</dbReference>
<dbReference type="Proteomes" id="UP001245154">
    <property type="component" value="Segment"/>
</dbReference>
<evidence type="ECO:0000256" key="6">
    <source>
        <dbReference type="ARBA" id="ARBA00023086"/>
    </source>
</evidence>
<evidence type="ECO:0000256" key="10">
    <source>
        <dbReference type="SAM" id="MobiDB-lite"/>
    </source>
</evidence>
<dbReference type="GO" id="GO:1990904">
    <property type="term" value="C:ribonucleoprotein complex"/>
    <property type="evidence" value="ECO:0007669"/>
    <property type="project" value="UniProtKB-KW"/>
</dbReference>
<comment type="subunit">
    <text evidence="9">Homomultimer; forms the nucleocapsid. Binds to the viral genomic RNA. N0 interacts with the phosphoprotein (via N-terminus); this interaction allows P to chaperon N0 to avoid N polymerization before encapsidation. Interacts as N-RNA template with the phosphoprotein (via C-terminus); this interaction positions the polymerase on the template.</text>
</comment>
<accession>A0AAE9BUS6</accession>
<evidence type="ECO:0000256" key="5">
    <source>
        <dbReference type="ARBA" id="ARBA00022884"/>
    </source>
</evidence>
<feature type="compositionally biased region" description="Polar residues" evidence="10">
    <location>
        <begin position="417"/>
        <end position="428"/>
    </location>
</feature>
<dbReference type="InterPro" id="IPR002021">
    <property type="entry name" value="Paramyx_ncap"/>
</dbReference>
<keyword evidence="5 9" id="KW-0694">RNA-binding</keyword>
<keyword evidence="4 9" id="KW-0946">Virion</keyword>
<dbReference type="GO" id="GO:0019029">
    <property type="term" value="C:helical viral capsid"/>
    <property type="evidence" value="ECO:0007669"/>
    <property type="project" value="UniProtKB-KW"/>
</dbReference>
<evidence type="ECO:0000256" key="7">
    <source>
        <dbReference type="ARBA" id="ARBA00023200"/>
    </source>
</evidence>
<evidence type="ECO:0000256" key="3">
    <source>
        <dbReference type="ARBA" id="ARBA00022561"/>
    </source>
</evidence>
<keyword evidence="6 9" id="KW-0543">Viral nucleoprotein</keyword>
<evidence type="ECO:0000256" key="2">
    <source>
        <dbReference type="ARBA" id="ARBA00022497"/>
    </source>
</evidence>
<evidence type="ECO:0000256" key="4">
    <source>
        <dbReference type="ARBA" id="ARBA00022844"/>
    </source>
</evidence>
<keyword evidence="12" id="KW-1185">Reference proteome</keyword>
<evidence type="ECO:0000256" key="9">
    <source>
        <dbReference type="RuleBase" id="RU361245"/>
    </source>
</evidence>
<comment type="function">
    <text evidence="9">Forms the helical nucleocapsid (NC), protecting the genome from nucleases.</text>
</comment>
<proteinExistence type="inferred from homology"/>
<dbReference type="Pfam" id="PF00973">
    <property type="entry name" value="Paramyxo_ncap"/>
    <property type="match status" value="1"/>
</dbReference>
<name>A0AAE9BUS6_9MONO</name>
<keyword evidence="2 9" id="KW-1139">Helical capsid protein</keyword>
<evidence type="ECO:0000256" key="1">
    <source>
        <dbReference type="ARBA" id="ARBA00007642"/>
    </source>
</evidence>
<feature type="region of interest" description="Disordered" evidence="10">
    <location>
        <begin position="505"/>
        <end position="536"/>
    </location>
</feature>
<evidence type="ECO:0000313" key="11">
    <source>
        <dbReference type="EMBL" id="UBB42283.1"/>
    </source>
</evidence>
<evidence type="ECO:0000256" key="8">
    <source>
        <dbReference type="ARBA" id="ARBA00023274"/>
    </source>
</evidence>
<feature type="compositionally biased region" description="Polar residues" evidence="10">
    <location>
        <begin position="523"/>
        <end position="536"/>
    </location>
</feature>
<comment type="subcellular location">
    <subcellularLocation>
        <location evidence="9">Virion</location>
    </subcellularLocation>
    <subcellularLocation>
        <location evidence="9">Host cytoplasm</location>
    </subcellularLocation>
</comment>
<keyword evidence="3 9" id="KW-0167">Capsid protein</keyword>
<feature type="region of interest" description="Disordered" evidence="10">
    <location>
        <begin position="411"/>
        <end position="436"/>
    </location>
</feature>
<comment type="similarity">
    <text evidence="1 9">Belongs to the paramyxoviruses nucleocapsid family.</text>
</comment>
<dbReference type="GO" id="GO:0005198">
    <property type="term" value="F:structural molecule activity"/>
    <property type="evidence" value="ECO:0007669"/>
    <property type="project" value="InterPro"/>
</dbReference>
<dbReference type="GO" id="GO:0030430">
    <property type="term" value="C:host cell cytoplasm"/>
    <property type="evidence" value="ECO:0007669"/>
    <property type="project" value="UniProtKB-SubCell"/>
</dbReference>
<organism evidence="11 12">
    <name type="scientific">Wenzhou Rattus norvegicus jeilongvirus 1</name>
    <dbReference type="NCBI Taxonomy" id="2877485"/>
    <lineage>
        <taxon>Viruses</taxon>
        <taxon>Riboviria</taxon>
        <taxon>Orthornavirae</taxon>
        <taxon>Negarnaviricota</taxon>
        <taxon>Haploviricotina</taxon>
        <taxon>Monjiviricetes</taxon>
        <taxon>Mononegavirales</taxon>
        <taxon>Paramyxoviridae</taxon>
        <taxon>Orthoparamyxovirinae</taxon>
        <taxon>Jeilongvirus</taxon>
        <taxon>Jeilongvirus oujiangense</taxon>
    </lineage>
</organism>
<reference evidence="11" key="1">
    <citation type="submission" date="2021-05" db="EMBL/GenBank/DDBJ databases">
        <title>Comparation of mammalian active virome structures and with host-virus interactions in sympatric communities.</title>
        <authorList>
            <person name="Tan Z."/>
            <person name="Nie F.-Y."/>
            <person name="Zhang Y.-Z."/>
        </authorList>
    </citation>
    <scope>NUCLEOTIDE SEQUENCE</scope>
    <source>
        <strain evidence="11">LCS_hejia</strain>
    </source>
</reference>
<keyword evidence="8 9" id="KW-0687">Ribonucleoprotein</keyword>